<reference evidence="3 4" key="1">
    <citation type="journal article" date="2024" name="BMC Genomics">
        <title>De novo assembly and annotation of Popillia japonica's genome with initial clues to its potential as an invasive pest.</title>
        <authorList>
            <person name="Cucini C."/>
            <person name="Boschi S."/>
            <person name="Funari R."/>
            <person name="Cardaioli E."/>
            <person name="Iannotti N."/>
            <person name="Marturano G."/>
            <person name="Paoli F."/>
            <person name="Bruttini M."/>
            <person name="Carapelli A."/>
            <person name="Frati F."/>
            <person name="Nardi F."/>
        </authorList>
    </citation>
    <scope>NUCLEOTIDE SEQUENCE [LARGE SCALE GENOMIC DNA]</scope>
    <source>
        <strain evidence="3">DMR45628</strain>
    </source>
</reference>
<evidence type="ECO:0000256" key="2">
    <source>
        <dbReference type="SAM" id="Phobius"/>
    </source>
</evidence>
<dbReference type="AlphaFoldDB" id="A0AAW1M077"/>
<keyword evidence="2" id="KW-1133">Transmembrane helix</keyword>
<organism evidence="3 4">
    <name type="scientific">Popillia japonica</name>
    <name type="common">Japanese beetle</name>
    <dbReference type="NCBI Taxonomy" id="7064"/>
    <lineage>
        <taxon>Eukaryota</taxon>
        <taxon>Metazoa</taxon>
        <taxon>Ecdysozoa</taxon>
        <taxon>Arthropoda</taxon>
        <taxon>Hexapoda</taxon>
        <taxon>Insecta</taxon>
        <taxon>Pterygota</taxon>
        <taxon>Neoptera</taxon>
        <taxon>Endopterygota</taxon>
        <taxon>Coleoptera</taxon>
        <taxon>Polyphaga</taxon>
        <taxon>Scarabaeiformia</taxon>
        <taxon>Scarabaeidae</taxon>
        <taxon>Rutelinae</taxon>
        <taxon>Popillia</taxon>
    </lineage>
</organism>
<comment type="caution">
    <text evidence="3">The sequence shown here is derived from an EMBL/GenBank/DDBJ whole genome shotgun (WGS) entry which is preliminary data.</text>
</comment>
<feature type="transmembrane region" description="Helical" evidence="2">
    <location>
        <begin position="14"/>
        <end position="34"/>
    </location>
</feature>
<accession>A0AAW1M077</accession>
<keyword evidence="4" id="KW-1185">Reference proteome</keyword>
<dbReference type="EMBL" id="JASPKY010000078">
    <property type="protein sequence ID" value="KAK9739131.1"/>
    <property type="molecule type" value="Genomic_DNA"/>
</dbReference>
<evidence type="ECO:0000313" key="4">
    <source>
        <dbReference type="Proteomes" id="UP001458880"/>
    </source>
</evidence>
<dbReference type="Proteomes" id="UP001458880">
    <property type="component" value="Unassembled WGS sequence"/>
</dbReference>
<keyword evidence="1" id="KW-0175">Coiled coil</keyword>
<protein>
    <submittedName>
        <fullName evidence="3">Uncharacterized protein</fullName>
    </submittedName>
</protein>
<keyword evidence="2" id="KW-0472">Membrane</keyword>
<keyword evidence="2" id="KW-0812">Transmembrane</keyword>
<name>A0AAW1M077_POPJA</name>
<feature type="coiled-coil region" evidence="1">
    <location>
        <begin position="60"/>
        <end position="115"/>
    </location>
</feature>
<proteinExistence type="predicted"/>
<sequence>MSVVSRYQCGSNVVIIWSYVFAVSFILKLSIIMLQQTAEGYAKTLNVNLDERLQPVGHSVDEMLTRLEELDTMIALVQQERCNSIGITDALEKVVDDAKNNIDMLEIKVDAAEKHLGITDNATKFKNFLAPIFKKTNPEEPSSTEIIIQEPFSVAKYFTNVEQASDNL</sequence>
<evidence type="ECO:0000313" key="3">
    <source>
        <dbReference type="EMBL" id="KAK9739131.1"/>
    </source>
</evidence>
<gene>
    <name evidence="3" type="ORF">QE152_g9220</name>
</gene>
<evidence type="ECO:0000256" key="1">
    <source>
        <dbReference type="SAM" id="Coils"/>
    </source>
</evidence>